<evidence type="ECO:0000313" key="2">
    <source>
        <dbReference type="EMBL" id="SLM39439.1"/>
    </source>
</evidence>
<feature type="region of interest" description="Disordered" evidence="1">
    <location>
        <begin position="1"/>
        <end position="42"/>
    </location>
</feature>
<evidence type="ECO:0000256" key="1">
    <source>
        <dbReference type="SAM" id="MobiDB-lite"/>
    </source>
</evidence>
<name>A0A1W5D968_9LECA</name>
<accession>A0A1W5D968</accession>
<proteinExistence type="predicted"/>
<evidence type="ECO:0008006" key="4">
    <source>
        <dbReference type="Google" id="ProtNLM"/>
    </source>
</evidence>
<dbReference type="EMBL" id="FWEW01003505">
    <property type="protein sequence ID" value="SLM39439.1"/>
    <property type="molecule type" value="Genomic_DNA"/>
</dbReference>
<evidence type="ECO:0000313" key="3">
    <source>
        <dbReference type="Proteomes" id="UP000192927"/>
    </source>
</evidence>
<reference evidence="3" key="1">
    <citation type="submission" date="2017-03" db="EMBL/GenBank/DDBJ databases">
        <authorList>
            <person name="Sharma R."/>
            <person name="Thines M."/>
        </authorList>
    </citation>
    <scope>NUCLEOTIDE SEQUENCE [LARGE SCALE GENOMIC DNA]</scope>
</reference>
<keyword evidence="3" id="KW-1185">Reference proteome</keyword>
<organism evidence="2 3">
    <name type="scientific">Lasallia pustulata</name>
    <dbReference type="NCBI Taxonomy" id="136370"/>
    <lineage>
        <taxon>Eukaryota</taxon>
        <taxon>Fungi</taxon>
        <taxon>Dikarya</taxon>
        <taxon>Ascomycota</taxon>
        <taxon>Pezizomycotina</taxon>
        <taxon>Lecanoromycetes</taxon>
        <taxon>OSLEUM clade</taxon>
        <taxon>Umbilicariomycetidae</taxon>
        <taxon>Umbilicariales</taxon>
        <taxon>Umbilicariaceae</taxon>
        <taxon>Lasallia</taxon>
    </lineage>
</organism>
<protein>
    <recommendedName>
        <fullName evidence="4">FAR1 domain-containing protein</fullName>
    </recommendedName>
</protein>
<feature type="compositionally biased region" description="Acidic residues" evidence="1">
    <location>
        <begin position="1"/>
        <end position="27"/>
    </location>
</feature>
<feature type="compositionally biased region" description="Pro residues" evidence="1">
    <location>
        <begin position="29"/>
        <end position="42"/>
    </location>
</feature>
<dbReference type="Proteomes" id="UP000192927">
    <property type="component" value="Unassembled WGS sequence"/>
</dbReference>
<dbReference type="AlphaFoldDB" id="A0A1W5D968"/>
<sequence length="105" mass="11638">MDFELEEPTIDSNYDDYYDASEGEADPPEAAPPEDTPMSLLPPPVNEDYYTAGALISAVQEHAKEQGYAVVKRRSKTTKKGVQNAVYLRCDMGGKRAVFQQHIVA</sequence>